<name>A0AA37TQI1_9HYPH</name>
<dbReference type="Proteomes" id="UP001157440">
    <property type="component" value="Unassembled WGS sequence"/>
</dbReference>
<dbReference type="RefSeq" id="WP_238198377.1">
    <property type="nucleotide sequence ID" value="NZ_BPQZ01000024.1"/>
</dbReference>
<gene>
    <name evidence="1" type="ORF">GCM10007890_43460</name>
</gene>
<dbReference type="AlphaFoldDB" id="A0AA37TQI1"/>
<keyword evidence="2" id="KW-1185">Reference proteome</keyword>
<comment type="caution">
    <text evidence="1">The sequence shown here is derived from an EMBL/GenBank/DDBJ whole genome shotgun (WGS) entry which is preliminary data.</text>
</comment>
<evidence type="ECO:0000313" key="2">
    <source>
        <dbReference type="Proteomes" id="UP001157440"/>
    </source>
</evidence>
<proteinExistence type="predicted"/>
<reference evidence="2" key="1">
    <citation type="journal article" date="2019" name="Int. J. Syst. Evol. Microbiol.">
        <title>The Global Catalogue of Microorganisms (GCM) 10K type strain sequencing project: providing services to taxonomists for standard genome sequencing and annotation.</title>
        <authorList>
            <consortium name="The Broad Institute Genomics Platform"/>
            <consortium name="The Broad Institute Genome Sequencing Center for Infectious Disease"/>
            <person name="Wu L."/>
            <person name="Ma J."/>
        </authorList>
    </citation>
    <scope>NUCLEOTIDE SEQUENCE [LARGE SCALE GENOMIC DNA]</scope>
    <source>
        <strain evidence="2">NBRC 103632</strain>
    </source>
</reference>
<accession>A0AA37TQI1</accession>
<organism evidence="1 2">
    <name type="scientific">Methylobacterium tardum</name>
    <dbReference type="NCBI Taxonomy" id="374432"/>
    <lineage>
        <taxon>Bacteria</taxon>
        <taxon>Pseudomonadati</taxon>
        <taxon>Pseudomonadota</taxon>
        <taxon>Alphaproteobacteria</taxon>
        <taxon>Hyphomicrobiales</taxon>
        <taxon>Methylobacteriaceae</taxon>
        <taxon>Methylobacterium</taxon>
    </lineage>
</organism>
<dbReference type="EMBL" id="BSPL01000020">
    <property type="protein sequence ID" value="GLS72333.1"/>
    <property type="molecule type" value="Genomic_DNA"/>
</dbReference>
<protein>
    <recommendedName>
        <fullName evidence="3">Phage tail assembly protein</fullName>
    </recommendedName>
</protein>
<dbReference type="InterPro" id="IPR019289">
    <property type="entry name" value="Phage_tail_E/E"/>
</dbReference>
<sequence length="82" mass="9040">MSGGVEITLDHPIESDGVTHNVITVRPPTAEDFRRARRGNFTRYARGMALAAIVTGCSRDVLRKMEEADAAKVDDFLLRHSA</sequence>
<evidence type="ECO:0008006" key="3">
    <source>
        <dbReference type="Google" id="ProtNLM"/>
    </source>
</evidence>
<dbReference type="Pfam" id="PF10109">
    <property type="entry name" value="Phage_TAC_7"/>
    <property type="match status" value="1"/>
</dbReference>
<evidence type="ECO:0000313" key="1">
    <source>
        <dbReference type="EMBL" id="GLS72333.1"/>
    </source>
</evidence>